<organism evidence="1 2">
    <name type="scientific">Metarhizium anisopliae (strain ARSEF 549)</name>
    <dbReference type="NCBI Taxonomy" id="3151832"/>
    <lineage>
        <taxon>Eukaryota</taxon>
        <taxon>Fungi</taxon>
        <taxon>Dikarya</taxon>
        <taxon>Ascomycota</taxon>
        <taxon>Pezizomycotina</taxon>
        <taxon>Sordariomycetes</taxon>
        <taxon>Hypocreomycetidae</taxon>
        <taxon>Hypocreales</taxon>
        <taxon>Clavicipitaceae</taxon>
        <taxon>Metarhizium</taxon>
    </lineage>
</organism>
<accession>A0A0B4EUM4</accession>
<evidence type="ECO:0000313" key="1">
    <source>
        <dbReference type="EMBL" id="KID59447.1"/>
    </source>
</evidence>
<reference evidence="1 2" key="1">
    <citation type="journal article" date="2014" name="Proc. Natl. Acad. Sci. U.S.A.">
        <title>Trajectory and genomic determinants of fungal-pathogen speciation and host adaptation.</title>
        <authorList>
            <person name="Hu X."/>
            <person name="Xiao G."/>
            <person name="Zheng P."/>
            <person name="Shang Y."/>
            <person name="Su Y."/>
            <person name="Zhang X."/>
            <person name="Liu X."/>
            <person name="Zhan S."/>
            <person name="St Leger R.J."/>
            <person name="Wang C."/>
        </authorList>
    </citation>
    <scope>NUCLEOTIDE SEQUENCE [LARGE SCALE GENOMIC DNA]</scope>
    <source>
        <strain evidence="1 2">ARSEF 549</strain>
    </source>
</reference>
<gene>
    <name evidence="1" type="ORF">MAN_10617</name>
</gene>
<name>A0A0B4EUM4_METAF</name>
<dbReference type="AlphaFoldDB" id="A0A0B4EUM4"/>
<protein>
    <submittedName>
        <fullName evidence="1">Uncharacterized protein</fullName>
    </submittedName>
</protein>
<dbReference type="EMBL" id="AZNF01000028">
    <property type="protein sequence ID" value="KID59447.1"/>
    <property type="molecule type" value="Genomic_DNA"/>
</dbReference>
<dbReference type="VEuPathDB" id="FungiDB:MAN_10617"/>
<sequence length="108" mass="11582">MATAAPQSATASIFEYSQETILNLLKKHAELAVKEEIFTVPQHNIVCEAGEKSVACEVNKPTVPPQNNFATVCQEFGCGDCTSISANLIGGPLIRGSFRCEINRPASK</sequence>
<comment type="caution">
    <text evidence="1">The sequence shown here is derived from an EMBL/GenBank/DDBJ whole genome shotgun (WGS) entry which is preliminary data.</text>
</comment>
<evidence type="ECO:0000313" key="2">
    <source>
        <dbReference type="Proteomes" id="UP000031186"/>
    </source>
</evidence>
<feature type="non-terminal residue" evidence="1">
    <location>
        <position position="1"/>
    </location>
</feature>
<dbReference type="HOGENOM" id="CLU_2004439_0_0_1"/>
<dbReference type="Proteomes" id="UP000031186">
    <property type="component" value="Unassembled WGS sequence"/>
</dbReference>
<keyword evidence="2" id="KW-1185">Reference proteome</keyword>
<proteinExistence type="predicted"/>